<evidence type="ECO:0000256" key="1">
    <source>
        <dbReference type="ARBA" id="ARBA00022741"/>
    </source>
</evidence>
<dbReference type="Gene3D" id="3.40.50.2300">
    <property type="match status" value="1"/>
</dbReference>
<reference evidence="4 5" key="1">
    <citation type="journal article" date="2011" name="Stand. Genomic Sci.">
        <title>Complete genome sequence of Parvibaculum lavamentivorans type strain (DS-1(T)).</title>
        <authorList>
            <person name="Schleheck D."/>
            <person name="Weiss M."/>
            <person name="Pitluck S."/>
            <person name="Bruce D."/>
            <person name="Land M.L."/>
            <person name="Han S."/>
            <person name="Saunders E."/>
            <person name="Tapia R."/>
            <person name="Detter C."/>
            <person name="Brettin T."/>
            <person name="Han J."/>
            <person name="Woyke T."/>
            <person name="Goodwin L."/>
            <person name="Pennacchio L."/>
            <person name="Nolan M."/>
            <person name="Cook A.M."/>
            <person name="Kjelleberg S."/>
            <person name="Thomas T."/>
        </authorList>
    </citation>
    <scope>NUCLEOTIDE SEQUENCE [LARGE SCALE GENOMIC DNA]</scope>
    <source>
        <strain evidence="5">DS-1 / DSM 13023 / NCIMB 13966</strain>
    </source>
</reference>
<keyword evidence="5" id="KW-1185">Reference proteome</keyword>
<dbReference type="AlphaFoldDB" id="A7HPM5"/>
<dbReference type="EMBL" id="CP000774">
    <property type="protein sequence ID" value="ABS61858.1"/>
    <property type="molecule type" value="Genomic_DNA"/>
</dbReference>
<dbReference type="InterPro" id="IPR011006">
    <property type="entry name" value="CheY-like_superfamily"/>
</dbReference>
<gene>
    <name evidence="4" type="ordered locus">Plav_0235</name>
</gene>
<protein>
    <submittedName>
        <fullName evidence="4">Response regulator receiver protein</fullName>
    </submittedName>
</protein>
<dbReference type="RefSeq" id="WP_011995149.1">
    <property type="nucleotide sequence ID" value="NC_009719.1"/>
</dbReference>
<evidence type="ECO:0000313" key="4">
    <source>
        <dbReference type="EMBL" id="ABS61858.1"/>
    </source>
</evidence>
<dbReference type="GO" id="GO:0009898">
    <property type="term" value="C:cytoplasmic side of plasma membrane"/>
    <property type="evidence" value="ECO:0007669"/>
    <property type="project" value="TreeGrafter"/>
</dbReference>
<evidence type="ECO:0000256" key="3">
    <source>
        <dbReference type="SAM" id="MobiDB-lite"/>
    </source>
</evidence>
<name>A7HPM5_PARL1</name>
<dbReference type="GO" id="GO:0016887">
    <property type="term" value="F:ATP hydrolysis activity"/>
    <property type="evidence" value="ECO:0007669"/>
    <property type="project" value="TreeGrafter"/>
</dbReference>
<keyword evidence="1" id="KW-0547">Nucleotide-binding</keyword>
<feature type="region of interest" description="Disordered" evidence="3">
    <location>
        <begin position="1"/>
        <end position="23"/>
    </location>
</feature>
<sequence>MSNLAHKQTSVEAPPMPERQAAPQSFPVPVQEADGLAVMKPVPRITIHAFCEQPSTGSAIQRAGEDRRLAKAHLTVHMGGIPAAIEQYQQNATPNLILVEARVAGQELFSQLTALAEVCDAGTKVVVAGHMNDVSLYREMIRQGVNEYLVTPLHPMGVIEAISRLYVDPDAPPIGRTIAFIGAKGGTGSSTIAHNVGWCISTGMDEDVIITDLDLPFGTAGLDFNQDPAQGIADALTAPERLDDVLLDRLLVKCTERLSLFAAPAVLDRDFEMDGDSCESVLDIVREGVPCVVVDLPHVWAPWTKKVLLSADEIVITATPDLASLRNAKNILDLVRQARPNDSAPHIVLNQVGMPKRPEIPVKDFAEAVGAEATLVLPFNPGLFGTAANNGQMIEELDPKGKTTDGLRFLAQQLCGRDLRAPKAAKSSLFSFLSRKG</sequence>
<dbReference type="GO" id="GO:0005524">
    <property type="term" value="F:ATP binding"/>
    <property type="evidence" value="ECO:0007669"/>
    <property type="project" value="UniProtKB-KW"/>
</dbReference>
<evidence type="ECO:0000313" key="5">
    <source>
        <dbReference type="Proteomes" id="UP000006377"/>
    </source>
</evidence>
<dbReference type="Proteomes" id="UP000006377">
    <property type="component" value="Chromosome"/>
</dbReference>
<dbReference type="SUPFAM" id="SSF52172">
    <property type="entry name" value="CheY-like"/>
    <property type="match status" value="1"/>
</dbReference>
<dbReference type="PANTHER" id="PTHR43384:SF6">
    <property type="entry name" value="SEPTUM SITE-DETERMINING PROTEIN MIND HOMOLOG, CHLOROPLASTIC"/>
    <property type="match status" value="1"/>
</dbReference>
<dbReference type="HOGENOM" id="CLU_033160_0_0_5"/>
<dbReference type="SUPFAM" id="SSF52540">
    <property type="entry name" value="P-loop containing nucleoside triphosphate hydrolases"/>
    <property type="match status" value="1"/>
</dbReference>
<dbReference type="KEGG" id="pla:Plav_0235"/>
<dbReference type="PANTHER" id="PTHR43384">
    <property type="entry name" value="SEPTUM SITE-DETERMINING PROTEIN MIND HOMOLOG, CHLOROPLASTIC-RELATED"/>
    <property type="match status" value="1"/>
</dbReference>
<accession>A7HPM5</accession>
<proteinExistence type="predicted"/>
<dbReference type="OrthoDB" id="9783172at2"/>
<organism evidence="4 5">
    <name type="scientific">Parvibaculum lavamentivorans (strain DS-1 / DSM 13023 / NCIMB 13966)</name>
    <dbReference type="NCBI Taxonomy" id="402881"/>
    <lineage>
        <taxon>Bacteria</taxon>
        <taxon>Pseudomonadati</taxon>
        <taxon>Pseudomonadota</taxon>
        <taxon>Alphaproteobacteria</taxon>
        <taxon>Hyphomicrobiales</taxon>
        <taxon>Parvibaculaceae</taxon>
        <taxon>Parvibaculum</taxon>
    </lineage>
</organism>
<dbReference type="GO" id="GO:0051782">
    <property type="term" value="P:negative regulation of cell division"/>
    <property type="evidence" value="ECO:0007669"/>
    <property type="project" value="TreeGrafter"/>
</dbReference>
<dbReference type="Gene3D" id="3.40.50.300">
    <property type="entry name" value="P-loop containing nucleotide triphosphate hydrolases"/>
    <property type="match status" value="1"/>
</dbReference>
<feature type="compositionally biased region" description="Polar residues" evidence="3">
    <location>
        <begin position="1"/>
        <end position="11"/>
    </location>
</feature>
<dbReference type="InterPro" id="IPR050625">
    <property type="entry name" value="ParA/MinD_ATPase"/>
</dbReference>
<dbReference type="GO" id="GO:0005829">
    <property type="term" value="C:cytosol"/>
    <property type="evidence" value="ECO:0007669"/>
    <property type="project" value="TreeGrafter"/>
</dbReference>
<dbReference type="InterPro" id="IPR027417">
    <property type="entry name" value="P-loop_NTPase"/>
</dbReference>
<evidence type="ECO:0000256" key="2">
    <source>
        <dbReference type="ARBA" id="ARBA00022840"/>
    </source>
</evidence>
<dbReference type="eggNOG" id="COG4963">
    <property type="taxonomic scope" value="Bacteria"/>
</dbReference>
<keyword evidence="2" id="KW-0067">ATP-binding</keyword>
<dbReference type="STRING" id="402881.Plav_0235"/>